<evidence type="ECO:0000256" key="5">
    <source>
        <dbReference type="ARBA" id="ARBA00023180"/>
    </source>
</evidence>
<keyword evidence="5" id="KW-0325">Glycoprotein</keyword>
<protein>
    <recommendedName>
        <fullName evidence="6">Carboxypeptidase</fullName>
        <ecNumber evidence="6">3.4.16.-</ecNumber>
    </recommendedName>
</protein>
<reference evidence="7 8" key="1">
    <citation type="submission" date="2014-04" db="EMBL/GenBank/DDBJ databases">
        <authorList>
            <consortium name="DOE Joint Genome Institute"/>
            <person name="Kuo A."/>
            <person name="Tarkka M."/>
            <person name="Buscot F."/>
            <person name="Kohler A."/>
            <person name="Nagy L.G."/>
            <person name="Floudas D."/>
            <person name="Copeland A."/>
            <person name="Barry K.W."/>
            <person name="Cichocki N."/>
            <person name="Veneault-Fourrey C."/>
            <person name="LaButti K."/>
            <person name="Lindquist E.A."/>
            <person name="Lipzen A."/>
            <person name="Lundell T."/>
            <person name="Morin E."/>
            <person name="Murat C."/>
            <person name="Sun H."/>
            <person name="Tunlid A."/>
            <person name="Henrissat B."/>
            <person name="Grigoriev I.V."/>
            <person name="Hibbett D.S."/>
            <person name="Martin F."/>
            <person name="Nordberg H.P."/>
            <person name="Cantor M.N."/>
            <person name="Hua S.X."/>
        </authorList>
    </citation>
    <scope>NUCLEOTIDE SEQUENCE [LARGE SCALE GENOMIC DNA]</scope>
    <source>
        <strain evidence="7 8">F 1598</strain>
    </source>
</reference>
<name>A0A0C3F801_PILCF</name>
<dbReference type="InParanoid" id="A0A0C3F801"/>
<keyword evidence="3 6" id="KW-0645">Protease</keyword>
<evidence type="ECO:0000256" key="3">
    <source>
        <dbReference type="ARBA" id="ARBA00022670"/>
    </source>
</evidence>
<dbReference type="OrthoDB" id="443318at2759"/>
<feature type="signal peptide" evidence="6">
    <location>
        <begin position="1"/>
        <end position="19"/>
    </location>
</feature>
<dbReference type="HOGENOM" id="CLU_440163_0_0_1"/>
<dbReference type="InterPro" id="IPR001563">
    <property type="entry name" value="Peptidase_S10"/>
</dbReference>
<evidence type="ECO:0000256" key="2">
    <source>
        <dbReference type="ARBA" id="ARBA00022645"/>
    </source>
</evidence>
<dbReference type="GO" id="GO:0004185">
    <property type="term" value="F:serine-type carboxypeptidase activity"/>
    <property type="evidence" value="ECO:0007669"/>
    <property type="project" value="UniProtKB-UniRule"/>
</dbReference>
<dbReference type="EMBL" id="KN833039">
    <property type="protein sequence ID" value="KIM76059.1"/>
    <property type="molecule type" value="Genomic_DNA"/>
</dbReference>
<dbReference type="Gene3D" id="3.40.50.1820">
    <property type="entry name" value="alpha/beta hydrolase"/>
    <property type="match status" value="1"/>
</dbReference>
<reference evidence="8" key="2">
    <citation type="submission" date="2015-01" db="EMBL/GenBank/DDBJ databases">
        <title>Evolutionary Origins and Diversification of the Mycorrhizal Mutualists.</title>
        <authorList>
            <consortium name="DOE Joint Genome Institute"/>
            <consortium name="Mycorrhizal Genomics Consortium"/>
            <person name="Kohler A."/>
            <person name="Kuo A."/>
            <person name="Nagy L.G."/>
            <person name="Floudas D."/>
            <person name="Copeland A."/>
            <person name="Barry K.W."/>
            <person name="Cichocki N."/>
            <person name="Veneault-Fourrey C."/>
            <person name="LaButti K."/>
            <person name="Lindquist E.A."/>
            <person name="Lipzen A."/>
            <person name="Lundell T."/>
            <person name="Morin E."/>
            <person name="Murat C."/>
            <person name="Riley R."/>
            <person name="Ohm R."/>
            <person name="Sun H."/>
            <person name="Tunlid A."/>
            <person name="Henrissat B."/>
            <person name="Grigoriev I.V."/>
            <person name="Hibbett D.S."/>
            <person name="Martin F."/>
        </authorList>
    </citation>
    <scope>NUCLEOTIDE SEQUENCE [LARGE SCALE GENOMIC DNA]</scope>
    <source>
        <strain evidence="8">F 1598</strain>
    </source>
</reference>
<dbReference type="Pfam" id="PF00450">
    <property type="entry name" value="Peptidase_S10"/>
    <property type="match status" value="1"/>
</dbReference>
<keyword evidence="2 6" id="KW-0121">Carboxypeptidase</keyword>
<sequence length="628" mass="69412">MKLFLASLIALSAIKVSAADNVTNSWPHNYTGIPPGFYSALWQNYFEVKDPLPNVSFPLDRNFAGSISVNSRQHPNNTLFFWAFEKERGSLTAPADEGCNDSWIIWLQGGPGASSIYSLFFESGPLRMGSDGSIAPNNYSWHKQADIIYLDNPVGVGFSTAESDGGYVANEDQMAENFLMFLENLVLVFPSLAKRPLYLMGESYAGTFIPYIAKALFSSPKPPVHLKKFAIGDGAMNSFAGYEEVAVLSVIETYPQLIDFDKTVLDYFRTQAHICGYDLNLTYPQRGHFPSLIDPRQSFPPDTLFAQDSFSQGKSLRTRTAARTFAKRRDSAALNHTDIGKREEKRKQWKRDLSGRANGTLDPWYACFLLEELLDYATNFTFPWKNGQIDPYDAPDALSPEITLDPSEYMNDPRVRKALHAPTSKNFTFEISYPFNSSNTAAPGTNIWGDPSVEPMAFLSELATNASKFGVDIVFYSGHDDMLVAHESTQVVIQNMTFGHIQGYTRKPSTPWCGDDGTFAGVVHQERNLTYVLFMNAGHMVPHYQPANAYTFIREFVLGSNSTGLVDHNFVVGGEDPKLGGDIIPGTSVIFYGSSTTASSSVAPSSALANWASFLATYTAHPTPTTIV</sequence>
<dbReference type="InterPro" id="IPR018202">
    <property type="entry name" value="Ser_caboxypep_ser_AS"/>
</dbReference>
<comment type="similarity">
    <text evidence="1 6">Belongs to the peptidase S10 family.</text>
</comment>
<dbReference type="InterPro" id="IPR029058">
    <property type="entry name" value="AB_hydrolase_fold"/>
</dbReference>
<evidence type="ECO:0000256" key="4">
    <source>
        <dbReference type="ARBA" id="ARBA00022801"/>
    </source>
</evidence>
<evidence type="ECO:0000313" key="8">
    <source>
        <dbReference type="Proteomes" id="UP000054166"/>
    </source>
</evidence>
<dbReference type="SUPFAM" id="SSF53474">
    <property type="entry name" value="alpha/beta-Hydrolases"/>
    <property type="match status" value="1"/>
</dbReference>
<feature type="chain" id="PRO_5006514412" description="Carboxypeptidase" evidence="6">
    <location>
        <begin position="20"/>
        <end position="628"/>
    </location>
</feature>
<dbReference type="PANTHER" id="PTHR11802:SF479">
    <property type="entry name" value="CARBOXYPEPTIDASE"/>
    <property type="match status" value="1"/>
</dbReference>
<dbReference type="PROSITE" id="PS00131">
    <property type="entry name" value="CARBOXYPEPT_SER_SER"/>
    <property type="match status" value="1"/>
</dbReference>
<keyword evidence="4 6" id="KW-0378">Hydrolase</keyword>
<evidence type="ECO:0000256" key="1">
    <source>
        <dbReference type="ARBA" id="ARBA00009431"/>
    </source>
</evidence>
<organism evidence="7 8">
    <name type="scientific">Piloderma croceum (strain F 1598)</name>
    <dbReference type="NCBI Taxonomy" id="765440"/>
    <lineage>
        <taxon>Eukaryota</taxon>
        <taxon>Fungi</taxon>
        <taxon>Dikarya</taxon>
        <taxon>Basidiomycota</taxon>
        <taxon>Agaricomycotina</taxon>
        <taxon>Agaricomycetes</taxon>
        <taxon>Agaricomycetidae</taxon>
        <taxon>Atheliales</taxon>
        <taxon>Atheliaceae</taxon>
        <taxon>Piloderma</taxon>
    </lineage>
</organism>
<dbReference type="PANTHER" id="PTHR11802">
    <property type="entry name" value="SERINE PROTEASE FAMILY S10 SERINE CARBOXYPEPTIDASE"/>
    <property type="match status" value="1"/>
</dbReference>
<dbReference type="PRINTS" id="PR00724">
    <property type="entry name" value="CRBOXYPTASEC"/>
</dbReference>
<keyword evidence="6" id="KW-0732">Signal</keyword>
<accession>A0A0C3F801</accession>
<evidence type="ECO:0000313" key="7">
    <source>
        <dbReference type="EMBL" id="KIM76059.1"/>
    </source>
</evidence>
<evidence type="ECO:0000256" key="6">
    <source>
        <dbReference type="RuleBase" id="RU361156"/>
    </source>
</evidence>
<dbReference type="STRING" id="765440.A0A0C3F801"/>
<dbReference type="GO" id="GO:0006508">
    <property type="term" value="P:proteolysis"/>
    <property type="evidence" value="ECO:0007669"/>
    <property type="project" value="UniProtKB-KW"/>
</dbReference>
<dbReference type="EC" id="3.4.16.-" evidence="6"/>
<gene>
    <name evidence="7" type="ORF">PILCRDRAFT_826709</name>
</gene>
<keyword evidence="8" id="KW-1185">Reference proteome</keyword>
<proteinExistence type="inferred from homology"/>
<dbReference type="Proteomes" id="UP000054166">
    <property type="component" value="Unassembled WGS sequence"/>
</dbReference>
<dbReference type="AlphaFoldDB" id="A0A0C3F801"/>